<proteinExistence type="predicted"/>
<name>A0ABS8T548_DATST</name>
<evidence type="ECO:0000313" key="1">
    <source>
        <dbReference type="EMBL" id="MCD7466507.1"/>
    </source>
</evidence>
<dbReference type="Proteomes" id="UP000823775">
    <property type="component" value="Unassembled WGS sequence"/>
</dbReference>
<evidence type="ECO:0000313" key="2">
    <source>
        <dbReference type="Proteomes" id="UP000823775"/>
    </source>
</evidence>
<gene>
    <name evidence="1" type="ORF">HAX54_003283</name>
</gene>
<keyword evidence="2" id="KW-1185">Reference proteome</keyword>
<dbReference type="PANTHER" id="PTHR31860">
    <property type="entry name" value="HEAT-INDUCIBLE TRANSCRIPTION REPRESSOR (DUF639)-RELATED"/>
    <property type="match status" value="1"/>
</dbReference>
<dbReference type="PANTHER" id="PTHR31860:SF4">
    <property type="entry name" value="OS02G0637800 PROTEIN"/>
    <property type="match status" value="1"/>
</dbReference>
<sequence length="240" mass="27101">MRYLITNCLLCLNCRILQVEIEELQHQFDSDLPDDVKQPLVYARNFLEFCSFQAVQVATIRPDYLSDKDFRRLMFDMMLAWEVPGVGNQESVASDKREVEDEDSWSLFYSDSTNMAVQVDDKKTVGADSFSRIAPACAIVADIITVHNLFDVLASSSGHRLHFLIYDKYLRSLEKVIKAVQNFSGPQMVSNLSLVEEEIVLDVDGTVPTQPVLKHIGISAWPGFGKLSFRGLGSDKWLQG</sequence>
<organism evidence="1 2">
    <name type="scientific">Datura stramonium</name>
    <name type="common">Jimsonweed</name>
    <name type="synonym">Common thornapple</name>
    <dbReference type="NCBI Taxonomy" id="4076"/>
    <lineage>
        <taxon>Eukaryota</taxon>
        <taxon>Viridiplantae</taxon>
        <taxon>Streptophyta</taxon>
        <taxon>Embryophyta</taxon>
        <taxon>Tracheophyta</taxon>
        <taxon>Spermatophyta</taxon>
        <taxon>Magnoliopsida</taxon>
        <taxon>eudicotyledons</taxon>
        <taxon>Gunneridae</taxon>
        <taxon>Pentapetalae</taxon>
        <taxon>asterids</taxon>
        <taxon>lamiids</taxon>
        <taxon>Solanales</taxon>
        <taxon>Solanaceae</taxon>
        <taxon>Solanoideae</taxon>
        <taxon>Datureae</taxon>
        <taxon>Datura</taxon>
    </lineage>
</organism>
<protein>
    <submittedName>
        <fullName evidence="1">Uncharacterized protein</fullName>
    </submittedName>
</protein>
<reference evidence="1 2" key="1">
    <citation type="journal article" date="2021" name="BMC Genomics">
        <title>Datura genome reveals duplications of psychoactive alkaloid biosynthetic genes and high mutation rate following tissue culture.</title>
        <authorList>
            <person name="Rajewski A."/>
            <person name="Carter-House D."/>
            <person name="Stajich J."/>
            <person name="Litt A."/>
        </authorList>
    </citation>
    <scope>NUCLEOTIDE SEQUENCE [LARGE SCALE GENOMIC DNA]</scope>
    <source>
        <strain evidence="1">AR-01</strain>
    </source>
</reference>
<comment type="caution">
    <text evidence="1">The sequence shown here is derived from an EMBL/GenBank/DDBJ whole genome shotgun (WGS) entry which is preliminary data.</text>
</comment>
<accession>A0ABS8T548</accession>
<dbReference type="EMBL" id="JACEIK010001150">
    <property type="protein sequence ID" value="MCD7466507.1"/>
    <property type="molecule type" value="Genomic_DNA"/>
</dbReference>